<dbReference type="PANTHER" id="PTHR46577">
    <property type="entry name" value="HTH-TYPE TRANSCRIPTIONAL REGULATORY PROTEIN GABR"/>
    <property type="match status" value="1"/>
</dbReference>
<proteinExistence type="inferred from homology"/>
<dbReference type="GO" id="GO:0003677">
    <property type="term" value="F:DNA binding"/>
    <property type="evidence" value="ECO:0007669"/>
    <property type="project" value="UniProtKB-KW"/>
</dbReference>
<dbReference type="InterPro" id="IPR015424">
    <property type="entry name" value="PyrdxlP-dep_Trfase"/>
</dbReference>
<evidence type="ECO:0000256" key="1">
    <source>
        <dbReference type="ARBA" id="ARBA00005384"/>
    </source>
</evidence>
<dbReference type="Gene3D" id="3.90.1150.10">
    <property type="entry name" value="Aspartate Aminotransferase, domain 1"/>
    <property type="match status" value="1"/>
</dbReference>
<dbReference type="GO" id="GO:0030170">
    <property type="term" value="F:pyridoxal phosphate binding"/>
    <property type="evidence" value="ECO:0007669"/>
    <property type="project" value="InterPro"/>
</dbReference>
<dbReference type="GO" id="GO:0008483">
    <property type="term" value="F:transaminase activity"/>
    <property type="evidence" value="ECO:0007669"/>
    <property type="project" value="UniProtKB-KW"/>
</dbReference>
<dbReference type="InterPro" id="IPR000524">
    <property type="entry name" value="Tscrpt_reg_HTH_GntR"/>
</dbReference>
<evidence type="ECO:0000259" key="6">
    <source>
        <dbReference type="PROSITE" id="PS50949"/>
    </source>
</evidence>
<organism evidence="7 8">
    <name type="scientific">Croceibacterium soli</name>
    <dbReference type="NCBI Taxonomy" id="1739690"/>
    <lineage>
        <taxon>Bacteria</taxon>
        <taxon>Pseudomonadati</taxon>
        <taxon>Pseudomonadota</taxon>
        <taxon>Alphaproteobacteria</taxon>
        <taxon>Sphingomonadales</taxon>
        <taxon>Erythrobacteraceae</taxon>
        <taxon>Croceibacterium</taxon>
    </lineage>
</organism>
<feature type="domain" description="HTH gntR-type" evidence="6">
    <location>
        <begin position="13"/>
        <end position="81"/>
    </location>
</feature>
<evidence type="ECO:0000256" key="4">
    <source>
        <dbReference type="ARBA" id="ARBA00023125"/>
    </source>
</evidence>
<comment type="caution">
    <text evidence="7">The sequence shown here is derived from an EMBL/GenBank/DDBJ whole genome shotgun (WGS) entry which is preliminary data.</text>
</comment>
<dbReference type="Proteomes" id="UP000469159">
    <property type="component" value="Unassembled WGS sequence"/>
</dbReference>
<dbReference type="InterPro" id="IPR004839">
    <property type="entry name" value="Aminotransferase_I/II_large"/>
</dbReference>
<keyword evidence="7" id="KW-0808">Transferase</keyword>
<protein>
    <submittedName>
        <fullName evidence="7">Aminotransferase class I/II-fold pyridoxal phosphate-dependent enzyme</fullName>
    </submittedName>
</protein>
<dbReference type="PROSITE" id="PS50949">
    <property type="entry name" value="HTH_GNTR"/>
    <property type="match status" value="1"/>
</dbReference>
<keyword evidence="4" id="KW-0238">DNA-binding</keyword>
<keyword evidence="7" id="KW-0032">Aminotransferase</keyword>
<dbReference type="SMART" id="SM00345">
    <property type="entry name" value="HTH_GNTR"/>
    <property type="match status" value="1"/>
</dbReference>
<dbReference type="AlphaFoldDB" id="A0A6I4UVK9"/>
<dbReference type="OrthoDB" id="9804020at2"/>
<dbReference type="CDD" id="cd00609">
    <property type="entry name" value="AAT_like"/>
    <property type="match status" value="1"/>
</dbReference>
<dbReference type="PANTHER" id="PTHR46577:SF1">
    <property type="entry name" value="HTH-TYPE TRANSCRIPTIONAL REGULATORY PROTEIN GABR"/>
    <property type="match status" value="1"/>
</dbReference>
<dbReference type="Gene3D" id="1.10.10.10">
    <property type="entry name" value="Winged helix-like DNA-binding domain superfamily/Winged helix DNA-binding domain"/>
    <property type="match status" value="1"/>
</dbReference>
<comment type="similarity">
    <text evidence="1">In the C-terminal section; belongs to the class-I pyridoxal-phosphate-dependent aminotransferase family.</text>
</comment>
<keyword evidence="2" id="KW-0663">Pyridoxal phosphate</keyword>
<name>A0A6I4UVK9_9SPHN</name>
<dbReference type="InterPro" id="IPR015421">
    <property type="entry name" value="PyrdxlP-dep_Trfase_major"/>
</dbReference>
<evidence type="ECO:0000313" key="7">
    <source>
        <dbReference type="EMBL" id="MXP41894.1"/>
    </source>
</evidence>
<dbReference type="InterPro" id="IPR051446">
    <property type="entry name" value="HTH_trans_reg/aminotransferase"/>
</dbReference>
<keyword evidence="3" id="KW-0805">Transcription regulation</keyword>
<dbReference type="GO" id="GO:0003700">
    <property type="term" value="F:DNA-binding transcription factor activity"/>
    <property type="evidence" value="ECO:0007669"/>
    <property type="project" value="InterPro"/>
</dbReference>
<keyword evidence="8" id="KW-1185">Reference proteome</keyword>
<dbReference type="SUPFAM" id="SSF46785">
    <property type="entry name" value="Winged helix' DNA-binding domain"/>
    <property type="match status" value="1"/>
</dbReference>
<gene>
    <name evidence="7" type="ORF">GRI75_09605</name>
</gene>
<dbReference type="InterPro" id="IPR036388">
    <property type="entry name" value="WH-like_DNA-bd_sf"/>
</dbReference>
<dbReference type="SUPFAM" id="SSF53383">
    <property type="entry name" value="PLP-dependent transferases"/>
    <property type="match status" value="1"/>
</dbReference>
<dbReference type="InterPro" id="IPR015422">
    <property type="entry name" value="PyrdxlP-dep_Trfase_small"/>
</dbReference>
<evidence type="ECO:0000256" key="5">
    <source>
        <dbReference type="ARBA" id="ARBA00023163"/>
    </source>
</evidence>
<dbReference type="EMBL" id="WTYK01000005">
    <property type="protein sequence ID" value="MXP41894.1"/>
    <property type="molecule type" value="Genomic_DNA"/>
</dbReference>
<dbReference type="Gene3D" id="3.40.640.10">
    <property type="entry name" value="Type I PLP-dependent aspartate aminotransferase-like (Major domain)"/>
    <property type="match status" value="1"/>
</dbReference>
<dbReference type="Pfam" id="PF00392">
    <property type="entry name" value="GntR"/>
    <property type="match status" value="1"/>
</dbReference>
<keyword evidence="5" id="KW-0804">Transcription</keyword>
<dbReference type="InterPro" id="IPR036390">
    <property type="entry name" value="WH_DNA-bd_sf"/>
</dbReference>
<accession>A0A6I4UVK9</accession>
<sequence length="453" mass="47773">MEGWCPDLSGFAGPKYRAVADALADAVDRGELRPGERLPPQRTLASRLGFDLTTITKAYDRARRNGLIDTRGRAGSFVVEPARASAPAAHLVDTGMNCPPLAPQGLLQRALAEAFQEAIAGGDTASLQYQRLGGAPEVRAAGAALLGRIGLASAVDQVVVAAGGQNALHAALRAGLRSGDRVACGRFVYPGFIALAQRLSLELVPLPQMTAEALEGACREGPIQALYVVPTNNNPTTETVPAAERAAIAEAARRQDIQIIEDDAYGLLPADRLPPIASFAPERSWYILSTSKIVSPALRVAFTRAPGVSQALRIAADVHETAVMAPPINAAIVAKWLRDGTFDRLVAATRDEAAARQKLARPLLGSSHYASHAQGYHLWLTLPEQVSAAELSRELNAAGIGSVPSDRFAAGKSSLQALRISLGGPIDRAGLCTSLRVLEGHVNGSVQRWDALV</sequence>
<evidence type="ECO:0000256" key="3">
    <source>
        <dbReference type="ARBA" id="ARBA00023015"/>
    </source>
</evidence>
<evidence type="ECO:0000256" key="2">
    <source>
        <dbReference type="ARBA" id="ARBA00022898"/>
    </source>
</evidence>
<reference evidence="7 8" key="1">
    <citation type="submission" date="2019-12" db="EMBL/GenBank/DDBJ databases">
        <title>Genomic-based taxomic classification of the family Erythrobacteraceae.</title>
        <authorList>
            <person name="Xu L."/>
        </authorList>
    </citation>
    <scope>NUCLEOTIDE SEQUENCE [LARGE SCALE GENOMIC DNA]</scope>
    <source>
        <strain evidence="7 8">MCCC 1K02066</strain>
    </source>
</reference>
<dbReference type="Pfam" id="PF00155">
    <property type="entry name" value="Aminotran_1_2"/>
    <property type="match status" value="1"/>
</dbReference>
<evidence type="ECO:0000313" key="8">
    <source>
        <dbReference type="Proteomes" id="UP000469159"/>
    </source>
</evidence>